<dbReference type="Proteomes" id="UP001597273">
    <property type="component" value="Unassembled WGS sequence"/>
</dbReference>
<evidence type="ECO:0000256" key="2">
    <source>
        <dbReference type="ARBA" id="ARBA00022578"/>
    </source>
</evidence>
<keyword evidence="4" id="KW-0233">DNA recombination</keyword>
<name>A0ABW4QLX8_9BACL</name>
<comment type="caution">
    <text evidence="6">The sequence shown here is derived from an EMBL/GenBank/DDBJ whole genome shotgun (WGS) entry which is preliminary data.</text>
</comment>
<accession>A0ABW4QLX8</accession>
<evidence type="ECO:0000313" key="6">
    <source>
        <dbReference type="EMBL" id="MFD1864622.1"/>
    </source>
</evidence>
<keyword evidence="7" id="KW-1185">Reference proteome</keyword>
<evidence type="ECO:0000313" key="7">
    <source>
        <dbReference type="Proteomes" id="UP001597273"/>
    </source>
</evidence>
<dbReference type="Pfam" id="PF01609">
    <property type="entry name" value="DDE_Tnp_1"/>
    <property type="match status" value="1"/>
</dbReference>
<proteinExistence type="inferred from homology"/>
<dbReference type="NCBIfam" id="NF033592">
    <property type="entry name" value="transpos_IS4_1"/>
    <property type="match status" value="1"/>
</dbReference>
<keyword evidence="2" id="KW-0815">Transposition</keyword>
<dbReference type="PANTHER" id="PTHR33258">
    <property type="entry name" value="TRANSPOSASE INSL FOR INSERTION SEQUENCE ELEMENT IS186A-RELATED"/>
    <property type="match status" value="1"/>
</dbReference>
<dbReference type="EMBL" id="JBHUFW010000021">
    <property type="protein sequence ID" value="MFD1864622.1"/>
    <property type="molecule type" value="Genomic_DNA"/>
</dbReference>
<dbReference type="SUPFAM" id="SSF53098">
    <property type="entry name" value="Ribonuclease H-like"/>
    <property type="match status" value="1"/>
</dbReference>
<sequence length="456" mass="53329">MVIAPGLLDHLFSFLSDETVDAIAKETRFIQRKRKISAQDFLALLFDFHGNLIDPSLQELSMNLSMEQHLEVSRNAIDKKFTPEAVQFLRRLVQELMLCEQLLPLLRHPLATDLPFSQLFVMDATSVEVPGWAQERAKKTRQAYVKIQQEFDVLTGQLHFFSMDLENINDTVMGARRVPFLEGQELCLQDLGYFHFAMFEGIQEKEGYFLTRFRNDAYLAYKNPFPAHHPDGSVIASSEYQRIDLVGLCDRMMPGEVLELEEVYFGRDAHFPARCVLLAQSEEHKEKRREKLQRRAMKSRKTPKPMVWELAGITGYMTNVPQEIPPEHVVQLYRLRWQVEWNIRGMKSFFGLDHFKLVKRERWLCHLYATLLMYLLSQLIAYQIRNVIWQEKEIEISETVAIRSIANHFLPKLYHASRQKKKTLQAYIPLITRLLTRTARKPNSVRGTAMKRLSLN</sequence>
<protein>
    <submittedName>
        <fullName evidence="6">IS4 family transposase</fullName>
    </submittedName>
</protein>
<dbReference type="InterPro" id="IPR047952">
    <property type="entry name" value="Transpos_IS4"/>
</dbReference>
<dbReference type="PANTHER" id="PTHR33258:SF1">
    <property type="entry name" value="TRANSPOSASE INSL FOR INSERTION SEQUENCE ELEMENT IS186A-RELATED"/>
    <property type="match status" value="1"/>
</dbReference>
<evidence type="ECO:0000256" key="3">
    <source>
        <dbReference type="ARBA" id="ARBA00023125"/>
    </source>
</evidence>
<gene>
    <name evidence="6" type="ORF">ACFSDB_17140</name>
</gene>
<feature type="domain" description="Transposase IS4-like" evidence="5">
    <location>
        <begin position="116"/>
        <end position="376"/>
    </location>
</feature>
<keyword evidence="3" id="KW-0238">DNA-binding</keyword>
<dbReference type="RefSeq" id="WP_204893818.1">
    <property type="nucleotide sequence ID" value="NZ_JBHUFW010000021.1"/>
</dbReference>
<organism evidence="6 7">
    <name type="scientific">Planococcus chinensis</name>
    <dbReference type="NCBI Taxonomy" id="272917"/>
    <lineage>
        <taxon>Bacteria</taxon>
        <taxon>Bacillati</taxon>
        <taxon>Bacillota</taxon>
        <taxon>Bacilli</taxon>
        <taxon>Bacillales</taxon>
        <taxon>Caryophanaceae</taxon>
        <taxon>Planococcus</taxon>
    </lineage>
</organism>
<evidence type="ECO:0000256" key="4">
    <source>
        <dbReference type="ARBA" id="ARBA00023172"/>
    </source>
</evidence>
<dbReference type="InterPro" id="IPR012337">
    <property type="entry name" value="RNaseH-like_sf"/>
</dbReference>
<evidence type="ECO:0000259" key="5">
    <source>
        <dbReference type="Pfam" id="PF01609"/>
    </source>
</evidence>
<reference evidence="7" key="1">
    <citation type="journal article" date="2019" name="Int. J. Syst. Evol. Microbiol.">
        <title>The Global Catalogue of Microorganisms (GCM) 10K type strain sequencing project: providing services to taxonomists for standard genome sequencing and annotation.</title>
        <authorList>
            <consortium name="The Broad Institute Genomics Platform"/>
            <consortium name="The Broad Institute Genome Sequencing Center for Infectious Disease"/>
            <person name="Wu L."/>
            <person name="Ma J."/>
        </authorList>
    </citation>
    <scope>NUCLEOTIDE SEQUENCE [LARGE SCALE GENOMIC DNA]</scope>
    <source>
        <strain evidence="7">CGMCC 1.15475</strain>
    </source>
</reference>
<comment type="similarity">
    <text evidence="1">Belongs to the transposase 11 family.</text>
</comment>
<evidence type="ECO:0000256" key="1">
    <source>
        <dbReference type="ARBA" id="ARBA00010075"/>
    </source>
</evidence>
<dbReference type="InterPro" id="IPR002559">
    <property type="entry name" value="Transposase_11"/>
</dbReference>